<dbReference type="RefSeq" id="WP_345438924.1">
    <property type="nucleotide sequence ID" value="NZ_BAABHK010000016.1"/>
</dbReference>
<sequence>MDAPSTAELLGRMFREGHGIAAHQEGPAVRLPEAALTVAVGTPEVQPNGLVVRLPIGIGHPAWGDTPAWDQSVGIAREGVHPVAEALNGWLHNVFPVFAAFALPGSELAGHVHTDLKFDGQRALRIHYGPLAMRDFGGLGEATKRAAVDRPPSTVVAERLFGGYALPDRPVWWYSFCARMPNGPVDEVTLLNGDASEQLTGISDHLPWEGHGSLKSWALAVPATDEVHRAEVPIGR</sequence>
<comment type="caution">
    <text evidence="1">The sequence shown here is derived from an EMBL/GenBank/DDBJ whole genome shotgun (WGS) entry which is preliminary data.</text>
</comment>
<protein>
    <submittedName>
        <fullName evidence="1">Uncharacterized protein</fullName>
    </submittedName>
</protein>
<dbReference type="EMBL" id="BAABHK010000016">
    <property type="protein sequence ID" value="GAA4635945.1"/>
    <property type="molecule type" value="Genomic_DNA"/>
</dbReference>
<keyword evidence="2" id="KW-1185">Reference proteome</keyword>
<name>A0ABP8UMU1_9ACTN</name>
<dbReference type="Proteomes" id="UP001501442">
    <property type="component" value="Unassembled WGS sequence"/>
</dbReference>
<proteinExistence type="predicted"/>
<reference evidence="2" key="1">
    <citation type="journal article" date="2019" name="Int. J. Syst. Evol. Microbiol.">
        <title>The Global Catalogue of Microorganisms (GCM) 10K type strain sequencing project: providing services to taxonomists for standard genome sequencing and annotation.</title>
        <authorList>
            <consortium name="The Broad Institute Genomics Platform"/>
            <consortium name="The Broad Institute Genome Sequencing Center for Infectious Disease"/>
            <person name="Wu L."/>
            <person name="Ma J."/>
        </authorList>
    </citation>
    <scope>NUCLEOTIDE SEQUENCE [LARGE SCALE GENOMIC DNA]</scope>
    <source>
        <strain evidence="2">JCM 17939</strain>
    </source>
</reference>
<evidence type="ECO:0000313" key="1">
    <source>
        <dbReference type="EMBL" id="GAA4635945.1"/>
    </source>
</evidence>
<accession>A0ABP8UMU1</accession>
<gene>
    <name evidence="1" type="ORF">GCM10023196_083640</name>
</gene>
<organism evidence="1 2">
    <name type="scientific">Actinoallomurus vinaceus</name>
    <dbReference type="NCBI Taxonomy" id="1080074"/>
    <lineage>
        <taxon>Bacteria</taxon>
        <taxon>Bacillati</taxon>
        <taxon>Actinomycetota</taxon>
        <taxon>Actinomycetes</taxon>
        <taxon>Streptosporangiales</taxon>
        <taxon>Thermomonosporaceae</taxon>
        <taxon>Actinoallomurus</taxon>
    </lineage>
</organism>
<evidence type="ECO:0000313" key="2">
    <source>
        <dbReference type="Proteomes" id="UP001501442"/>
    </source>
</evidence>